<comment type="caution">
    <text evidence="2">The sequence shown here is derived from an EMBL/GenBank/DDBJ whole genome shotgun (WGS) entry which is preliminary data.</text>
</comment>
<dbReference type="RefSeq" id="XP_040735279.1">
    <property type="nucleotide sequence ID" value="XM_040879398.1"/>
</dbReference>
<dbReference type="EMBL" id="MIKG01000013">
    <property type="protein sequence ID" value="RAO70763.1"/>
    <property type="molecule type" value="Genomic_DNA"/>
</dbReference>
<dbReference type="STRING" id="1196081.A0A364L4Q8"/>
<sequence length="124" mass="13183">MKISNPLAVLLLTTVVSADGPTSKSEIGNTHHVAQRSPPVIITRTQAVDSIHVMAEDSLAHTHSSDRWLGPLVGLKTFTQDIGARVTVRTPRLKARNEGALGQAPWYGMAFGLACTTLAALMLG</sequence>
<gene>
    <name evidence="2" type="ORF">BHQ10_006775</name>
</gene>
<feature type="signal peptide" evidence="1">
    <location>
        <begin position="1"/>
        <end position="18"/>
    </location>
</feature>
<accession>A0A364L4Q8</accession>
<feature type="chain" id="PRO_5016908851" evidence="1">
    <location>
        <begin position="19"/>
        <end position="124"/>
    </location>
</feature>
<reference evidence="2 3" key="1">
    <citation type="journal article" date="2017" name="Biotechnol. Biofuels">
        <title>Differential beta-glucosidase expression as a function of carbon source availability in Talaromyces amestolkiae: a genomic and proteomic approach.</title>
        <authorList>
            <person name="de Eugenio L.I."/>
            <person name="Mendez-Liter J.A."/>
            <person name="Nieto-Dominguez M."/>
            <person name="Alonso L."/>
            <person name="Gil-Munoz J."/>
            <person name="Barriuso J."/>
            <person name="Prieto A."/>
            <person name="Martinez M.J."/>
        </authorList>
    </citation>
    <scope>NUCLEOTIDE SEQUENCE [LARGE SCALE GENOMIC DNA]</scope>
    <source>
        <strain evidence="2 3">CIB</strain>
    </source>
</reference>
<dbReference type="Proteomes" id="UP000249363">
    <property type="component" value="Unassembled WGS sequence"/>
</dbReference>
<dbReference type="AlphaFoldDB" id="A0A364L4Q8"/>
<proteinExistence type="predicted"/>
<dbReference type="GeneID" id="63795991"/>
<protein>
    <submittedName>
        <fullName evidence="2">Uncharacterized protein</fullName>
    </submittedName>
</protein>
<keyword evidence="1" id="KW-0732">Signal</keyword>
<organism evidence="2 3">
    <name type="scientific">Talaromyces amestolkiae</name>
    <dbReference type="NCBI Taxonomy" id="1196081"/>
    <lineage>
        <taxon>Eukaryota</taxon>
        <taxon>Fungi</taxon>
        <taxon>Dikarya</taxon>
        <taxon>Ascomycota</taxon>
        <taxon>Pezizomycotina</taxon>
        <taxon>Eurotiomycetes</taxon>
        <taxon>Eurotiomycetidae</taxon>
        <taxon>Eurotiales</taxon>
        <taxon>Trichocomaceae</taxon>
        <taxon>Talaromyces</taxon>
        <taxon>Talaromyces sect. Talaromyces</taxon>
    </lineage>
</organism>
<evidence type="ECO:0000313" key="3">
    <source>
        <dbReference type="Proteomes" id="UP000249363"/>
    </source>
</evidence>
<keyword evidence="3" id="KW-1185">Reference proteome</keyword>
<evidence type="ECO:0000256" key="1">
    <source>
        <dbReference type="SAM" id="SignalP"/>
    </source>
</evidence>
<dbReference type="OrthoDB" id="4225217at2759"/>
<evidence type="ECO:0000313" key="2">
    <source>
        <dbReference type="EMBL" id="RAO70763.1"/>
    </source>
</evidence>
<name>A0A364L4Q8_TALAM</name>